<proteinExistence type="predicted"/>
<gene>
    <name evidence="2" type="ORF">MINT15_37960</name>
</gene>
<protein>
    <submittedName>
        <fullName evidence="2">Uncharacterized protein</fullName>
    </submittedName>
</protein>
<evidence type="ECO:0000256" key="1">
    <source>
        <dbReference type="SAM" id="MobiDB-lite"/>
    </source>
</evidence>
<feature type="compositionally biased region" description="Polar residues" evidence="1">
    <location>
        <begin position="56"/>
        <end position="65"/>
    </location>
</feature>
<reference evidence="2 3" key="1">
    <citation type="submission" date="2014-10" db="EMBL/GenBank/DDBJ databases">
        <title>Genome sequence of Micropolyspora internatus JCM3315.</title>
        <authorList>
            <person name="Shin S.-K."/>
            <person name="Yi H."/>
        </authorList>
    </citation>
    <scope>NUCLEOTIDE SEQUENCE [LARGE SCALE GENOMIC DNA]</scope>
    <source>
        <strain evidence="2 3">JCM 3315</strain>
    </source>
</reference>
<evidence type="ECO:0000313" key="3">
    <source>
        <dbReference type="Proteomes" id="UP000030848"/>
    </source>
</evidence>
<feature type="compositionally biased region" description="Basic and acidic residues" evidence="1">
    <location>
        <begin position="7"/>
        <end position="20"/>
    </location>
</feature>
<sequence>MPLPSDGPHDRRTIDGKARYAEAPPPLVPSAQDFRPTGIGLDNGEATRRRERWCQYTPTIENGRS</sequence>
<comment type="caution">
    <text evidence="2">The sequence shown here is derived from an EMBL/GenBank/DDBJ whole genome shotgun (WGS) entry which is preliminary data.</text>
</comment>
<accession>A0A837DB46</accession>
<organism evidence="2 3">
    <name type="scientific">Saccharomonospora viridis</name>
    <dbReference type="NCBI Taxonomy" id="1852"/>
    <lineage>
        <taxon>Bacteria</taxon>
        <taxon>Bacillati</taxon>
        <taxon>Actinomycetota</taxon>
        <taxon>Actinomycetes</taxon>
        <taxon>Pseudonocardiales</taxon>
        <taxon>Pseudonocardiaceae</taxon>
        <taxon>Saccharomonospora</taxon>
    </lineage>
</organism>
<dbReference type="EMBL" id="JRZE01000006">
    <property type="protein sequence ID" value="KHF43594.1"/>
    <property type="molecule type" value="Genomic_DNA"/>
</dbReference>
<dbReference type="Proteomes" id="UP000030848">
    <property type="component" value="Unassembled WGS sequence"/>
</dbReference>
<dbReference type="AlphaFoldDB" id="A0A837DB46"/>
<evidence type="ECO:0000313" key="2">
    <source>
        <dbReference type="EMBL" id="KHF43594.1"/>
    </source>
</evidence>
<name>A0A837DB46_9PSEU</name>
<feature type="region of interest" description="Disordered" evidence="1">
    <location>
        <begin position="1"/>
        <end position="65"/>
    </location>
</feature>